<proteinExistence type="predicted"/>
<feature type="region of interest" description="Disordered" evidence="1">
    <location>
        <begin position="237"/>
        <end position="279"/>
    </location>
</feature>
<feature type="compositionally biased region" description="Acidic residues" evidence="1">
    <location>
        <begin position="244"/>
        <end position="256"/>
    </location>
</feature>
<dbReference type="Proteomes" id="UP000620124">
    <property type="component" value="Unassembled WGS sequence"/>
</dbReference>
<protein>
    <submittedName>
        <fullName evidence="2">Uncharacterized protein</fullName>
    </submittedName>
</protein>
<evidence type="ECO:0000313" key="3">
    <source>
        <dbReference type="Proteomes" id="UP000620124"/>
    </source>
</evidence>
<evidence type="ECO:0000313" key="2">
    <source>
        <dbReference type="EMBL" id="KAF7334622.1"/>
    </source>
</evidence>
<feature type="compositionally biased region" description="Acidic residues" evidence="1">
    <location>
        <begin position="264"/>
        <end position="279"/>
    </location>
</feature>
<comment type="caution">
    <text evidence="2">The sequence shown here is derived from an EMBL/GenBank/DDBJ whole genome shotgun (WGS) entry which is preliminary data.</text>
</comment>
<accession>A0A8H6X525</accession>
<dbReference type="AlphaFoldDB" id="A0A8H6X525"/>
<sequence length="279" mass="30755">MKYASRKYIDLILEVSSKWASWDPPHPIKVGDYGTIDKATGRFEKDGNIYDDPNLSFVRDHQPEILPPEEKMVFTSQTAQTHEFNLGPEVTIPGIAEASIKGQWKFKSGKTGAVLVIAQPRSSLISGNASALFKTLLDLDLPHLKDKFLVTETVACPAYGLYLSNKTDDTISLALLASTPLPIPVISAGGSIEAKWYSQTGAGVFRHGCAPLGPGQSYSFTPLFVIKRLRKRGTFGWRGRGAPEEEGEQENLELEDADKPWAPLDEDGEEEPFEDPVYD</sequence>
<evidence type="ECO:0000256" key="1">
    <source>
        <dbReference type="SAM" id="MobiDB-lite"/>
    </source>
</evidence>
<keyword evidence="3" id="KW-1185">Reference proteome</keyword>
<gene>
    <name evidence="2" type="ORF">MVEN_02292500</name>
</gene>
<reference evidence="2" key="1">
    <citation type="submission" date="2020-05" db="EMBL/GenBank/DDBJ databases">
        <title>Mycena genomes resolve the evolution of fungal bioluminescence.</title>
        <authorList>
            <person name="Tsai I.J."/>
        </authorList>
    </citation>
    <scope>NUCLEOTIDE SEQUENCE</scope>
    <source>
        <strain evidence="2">CCC161011</strain>
    </source>
</reference>
<organism evidence="2 3">
    <name type="scientific">Mycena venus</name>
    <dbReference type="NCBI Taxonomy" id="2733690"/>
    <lineage>
        <taxon>Eukaryota</taxon>
        <taxon>Fungi</taxon>
        <taxon>Dikarya</taxon>
        <taxon>Basidiomycota</taxon>
        <taxon>Agaricomycotina</taxon>
        <taxon>Agaricomycetes</taxon>
        <taxon>Agaricomycetidae</taxon>
        <taxon>Agaricales</taxon>
        <taxon>Marasmiineae</taxon>
        <taxon>Mycenaceae</taxon>
        <taxon>Mycena</taxon>
    </lineage>
</organism>
<dbReference type="EMBL" id="JACAZI010000026">
    <property type="protein sequence ID" value="KAF7334622.1"/>
    <property type="molecule type" value="Genomic_DNA"/>
</dbReference>
<dbReference type="OrthoDB" id="3255261at2759"/>
<name>A0A8H6X525_9AGAR</name>